<comment type="caution">
    <text evidence="1">The sequence shown here is derived from an EMBL/GenBank/DDBJ whole genome shotgun (WGS) entry which is preliminary data.</text>
</comment>
<sequence>MIDKDVSANRLYLPVDGKLADEVETSPHRGRTRRSYTDLISPIPQPRKLLAMRKTRSGQGLQRISAV</sequence>
<organism evidence="1 2">
    <name type="scientific">Xanthomonas cucurbitae</name>
    <dbReference type="NCBI Taxonomy" id="56453"/>
    <lineage>
        <taxon>Bacteria</taxon>
        <taxon>Pseudomonadati</taxon>
        <taxon>Pseudomonadota</taxon>
        <taxon>Gammaproteobacteria</taxon>
        <taxon>Lysobacterales</taxon>
        <taxon>Lysobacteraceae</taxon>
        <taxon>Xanthomonas</taxon>
    </lineage>
</organism>
<reference evidence="1 2" key="1">
    <citation type="submission" date="2016-08" db="EMBL/GenBank/DDBJ databases">
        <authorList>
            <person name="Seilhamer J.J."/>
        </authorList>
    </citation>
    <scope>NUCLEOTIDE SEQUENCE [LARGE SCALE GENOMIC DNA]</scope>
    <source>
        <strain evidence="1 2">CFBP2542</strain>
    </source>
</reference>
<dbReference type="EMBL" id="MDED01000043">
    <property type="protein sequence ID" value="PPU73214.1"/>
    <property type="molecule type" value="Genomic_DNA"/>
</dbReference>
<feature type="non-terminal residue" evidence="1">
    <location>
        <position position="67"/>
    </location>
</feature>
<evidence type="ECO:0000313" key="1">
    <source>
        <dbReference type="EMBL" id="PPU73214.1"/>
    </source>
</evidence>
<name>A0A2S7DHJ1_9XANT</name>
<gene>
    <name evidence="1" type="ORF">XcuCFBP2542_16395</name>
</gene>
<protein>
    <submittedName>
        <fullName evidence="1">Uncharacterized protein</fullName>
    </submittedName>
</protein>
<evidence type="ECO:0000313" key="2">
    <source>
        <dbReference type="Proteomes" id="UP000239561"/>
    </source>
</evidence>
<dbReference type="AlphaFoldDB" id="A0A2S7DHJ1"/>
<dbReference type="Proteomes" id="UP000239561">
    <property type="component" value="Unassembled WGS sequence"/>
</dbReference>
<accession>A0A2S7DHJ1</accession>
<proteinExistence type="predicted"/>